<proteinExistence type="predicted"/>
<accession>A0A1I4R0B1</accession>
<dbReference type="OrthoDB" id="8443793at2"/>
<evidence type="ECO:0008006" key="4">
    <source>
        <dbReference type="Google" id="ProtNLM"/>
    </source>
</evidence>
<feature type="region of interest" description="Disordered" evidence="1">
    <location>
        <begin position="150"/>
        <end position="181"/>
    </location>
</feature>
<evidence type="ECO:0000313" key="3">
    <source>
        <dbReference type="Proteomes" id="UP000233491"/>
    </source>
</evidence>
<protein>
    <recommendedName>
        <fullName evidence="4">DUF177 domain-containing protein</fullName>
    </recommendedName>
</protein>
<feature type="compositionally biased region" description="Acidic residues" evidence="1">
    <location>
        <begin position="156"/>
        <end position="166"/>
    </location>
</feature>
<reference evidence="2 3" key="1">
    <citation type="submission" date="2017-12" db="EMBL/GenBank/DDBJ databases">
        <title>Anaerobic carbon monoxide metabolism by Pleomorphomonas carboxyditropha sp. nov., a new mesophilic hydrogenogenic carboxidotroph.</title>
        <authorList>
            <person name="Esquivel-Elizondo S."/>
            <person name="Krajmalnik-Brown R."/>
        </authorList>
    </citation>
    <scope>NUCLEOTIDE SEQUENCE [LARGE SCALE GENOMIC DNA]</scope>
    <source>
        <strain evidence="2 3">R5-392</strain>
    </source>
</reference>
<evidence type="ECO:0000256" key="1">
    <source>
        <dbReference type="SAM" id="MobiDB-lite"/>
    </source>
</evidence>
<dbReference type="InterPro" id="IPR003772">
    <property type="entry name" value="YceD"/>
</dbReference>
<dbReference type="EMBL" id="PJNW01000002">
    <property type="protein sequence ID" value="PKR90303.1"/>
    <property type="molecule type" value="Genomic_DNA"/>
</dbReference>
<dbReference type="AlphaFoldDB" id="A0A1I4R0B1"/>
<organism evidence="2 3">
    <name type="scientific">Pleomorphomonas diazotrophica</name>
    <dbReference type="NCBI Taxonomy" id="1166257"/>
    <lineage>
        <taxon>Bacteria</taxon>
        <taxon>Pseudomonadati</taxon>
        <taxon>Pseudomonadota</taxon>
        <taxon>Alphaproteobacteria</taxon>
        <taxon>Hyphomicrobiales</taxon>
        <taxon>Pleomorphomonadaceae</taxon>
        <taxon>Pleomorphomonas</taxon>
    </lineage>
</organism>
<gene>
    <name evidence="2" type="ORF">CXZ10_02660</name>
</gene>
<dbReference type="Proteomes" id="UP000233491">
    <property type="component" value="Unassembled WGS sequence"/>
</dbReference>
<comment type="caution">
    <text evidence="2">The sequence shown here is derived from an EMBL/GenBank/DDBJ whole genome shotgun (WGS) entry which is preliminary data.</text>
</comment>
<sequence length="181" mass="19326">MTEAAKIPFSRVFAWSGVQPRGTPVSFEASPAECEAIADALGILKVTSASAELTISPFRKTGFKMVGEVRAEVEQACVVTLDPVPESIRETVDLRFLPESEIEPVSEEIEVDIDAEDPPEPILGSTVDLGVLTTEFIAVGLDPYPRKPGVEFTPFIEDDGSEDEAESPFAGLAGLKDKGAS</sequence>
<name>A0A1I4R0B1_9HYPH</name>
<dbReference type="Pfam" id="PF02620">
    <property type="entry name" value="YceD"/>
    <property type="match status" value="1"/>
</dbReference>
<evidence type="ECO:0000313" key="2">
    <source>
        <dbReference type="EMBL" id="PKR90303.1"/>
    </source>
</evidence>
<keyword evidence="3" id="KW-1185">Reference proteome</keyword>
<dbReference type="RefSeq" id="WP_101287398.1">
    <property type="nucleotide sequence ID" value="NZ_FOUQ01000001.1"/>
</dbReference>